<feature type="transmembrane region" description="Helical" evidence="1">
    <location>
        <begin position="36"/>
        <end position="60"/>
    </location>
</feature>
<dbReference type="Pfam" id="PF00892">
    <property type="entry name" value="EamA"/>
    <property type="match status" value="2"/>
</dbReference>
<dbReference type="Gene3D" id="1.10.3730.20">
    <property type="match status" value="2"/>
</dbReference>
<feature type="transmembrane region" description="Helical" evidence="1">
    <location>
        <begin position="215"/>
        <end position="234"/>
    </location>
</feature>
<accession>A0A172TTY1</accession>
<keyword evidence="1" id="KW-0812">Transmembrane</keyword>
<feature type="transmembrane region" description="Helical" evidence="1">
    <location>
        <begin position="159"/>
        <end position="177"/>
    </location>
</feature>
<feature type="transmembrane region" description="Helical" evidence="1">
    <location>
        <begin position="95"/>
        <end position="115"/>
    </location>
</feature>
<dbReference type="AlphaFoldDB" id="A0A172TTY1"/>
<protein>
    <recommendedName>
        <fullName evidence="2">EamA domain-containing protein</fullName>
    </recommendedName>
</protein>
<dbReference type="OrthoDB" id="9795255at2"/>
<feature type="transmembrane region" description="Helical" evidence="1">
    <location>
        <begin position="183"/>
        <end position="203"/>
    </location>
</feature>
<feature type="transmembrane region" description="Helical" evidence="1">
    <location>
        <begin position="121"/>
        <end position="138"/>
    </location>
</feature>
<dbReference type="SUPFAM" id="SSF103481">
    <property type="entry name" value="Multidrug resistance efflux transporter EmrE"/>
    <property type="match status" value="2"/>
</dbReference>
<sequence length="295" mass="32754">MLEPLYTTIAVLLRILSNPLGNVFQKQLTIKGHHPLLINFLTYFMLSLVCIVIAVSVSWPVLSSTFWLYSILGGIAGALGNGLLVKALQTGDLSVLGPINAYKSVVGVIASVFLLEEIPNLWGLLGITLIIWGSYFVLDTTEERFSWALLKRSEIQYRIWALILTAIEAVFIKKVILATSPTIAFFSWCWFGALFSFLLLFVYRLPVKTEIGKLGAANVSSYLFLVLCIGVMQFTTNYALDHMPVGYALSLFQLSTIVSVLLGHRIFNESDIRKKLIGSLIMIAGSVMIILLKNR</sequence>
<dbReference type="EMBL" id="CP011390">
    <property type="protein sequence ID" value="ANE50233.1"/>
    <property type="molecule type" value="Genomic_DNA"/>
</dbReference>
<dbReference type="KEGG" id="fla:SY85_06685"/>
<dbReference type="InterPro" id="IPR000620">
    <property type="entry name" value="EamA_dom"/>
</dbReference>
<evidence type="ECO:0000313" key="3">
    <source>
        <dbReference type="EMBL" id="ANE50233.1"/>
    </source>
</evidence>
<evidence type="ECO:0000313" key="4">
    <source>
        <dbReference type="Proteomes" id="UP000077177"/>
    </source>
</evidence>
<dbReference type="STRING" id="1492898.SY85_06685"/>
<dbReference type="InterPro" id="IPR037185">
    <property type="entry name" value="EmrE-like"/>
</dbReference>
<reference evidence="3 4" key="2">
    <citation type="journal article" date="2016" name="Int. J. Syst. Evol. Microbiol.">
        <title>Flavisolibacter tropicus sp. nov., isolated from tropical soil.</title>
        <authorList>
            <person name="Lee J.J."/>
            <person name="Kang M.S."/>
            <person name="Kim G.S."/>
            <person name="Lee C.S."/>
            <person name="Lim S."/>
            <person name="Lee J."/>
            <person name="Roh S.H."/>
            <person name="Kang H."/>
            <person name="Ha J.M."/>
            <person name="Bae S."/>
            <person name="Jung H.Y."/>
            <person name="Kim M.K."/>
        </authorList>
    </citation>
    <scope>NUCLEOTIDE SEQUENCE [LARGE SCALE GENOMIC DNA]</scope>
    <source>
        <strain evidence="3 4">LCS9</strain>
    </source>
</reference>
<evidence type="ECO:0000259" key="2">
    <source>
        <dbReference type="Pfam" id="PF00892"/>
    </source>
</evidence>
<feature type="transmembrane region" description="Helical" evidence="1">
    <location>
        <begin position="66"/>
        <end position="88"/>
    </location>
</feature>
<feature type="domain" description="EamA" evidence="2">
    <location>
        <begin position="21"/>
        <end position="138"/>
    </location>
</feature>
<keyword evidence="4" id="KW-1185">Reference proteome</keyword>
<keyword evidence="1" id="KW-1133">Transmembrane helix</keyword>
<name>A0A172TTY1_9BACT</name>
<feature type="transmembrane region" description="Helical" evidence="1">
    <location>
        <begin position="246"/>
        <end position="264"/>
    </location>
</feature>
<dbReference type="GO" id="GO:0016020">
    <property type="term" value="C:membrane"/>
    <property type="evidence" value="ECO:0007669"/>
    <property type="project" value="InterPro"/>
</dbReference>
<feature type="transmembrane region" description="Helical" evidence="1">
    <location>
        <begin position="276"/>
        <end position="292"/>
    </location>
</feature>
<feature type="transmembrane region" description="Helical" evidence="1">
    <location>
        <begin position="6"/>
        <end position="24"/>
    </location>
</feature>
<dbReference type="Proteomes" id="UP000077177">
    <property type="component" value="Chromosome"/>
</dbReference>
<gene>
    <name evidence="3" type="ORF">SY85_06685</name>
</gene>
<feature type="domain" description="EamA" evidence="2">
    <location>
        <begin position="160"/>
        <end position="290"/>
    </location>
</feature>
<organism evidence="3 4">
    <name type="scientific">Flavisolibacter tropicus</name>
    <dbReference type="NCBI Taxonomy" id="1492898"/>
    <lineage>
        <taxon>Bacteria</taxon>
        <taxon>Pseudomonadati</taxon>
        <taxon>Bacteroidota</taxon>
        <taxon>Chitinophagia</taxon>
        <taxon>Chitinophagales</taxon>
        <taxon>Chitinophagaceae</taxon>
        <taxon>Flavisolibacter</taxon>
    </lineage>
</organism>
<dbReference type="RefSeq" id="WP_066402719.1">
    <property type="nucleotide sequence ID" value="NZ_CP011390.1"/>
</dbReference>
<proteinExistence type="predicted"/>
<reference evidence="4" key="1">
    <citation type="submission" date="2015-01" db="EMBL/GenBank/DDBJ databases">
        <title>Flavisolibacter sp./LCS9/ whole genome sequencing.</title>
        <authorList>
            <person name="Kim M.K."/>
            <person name="Srinivasan S."/>
            <person name="Lee J.-J."/>
        </authorList>
    </citation>
    <scope>NUCLEOTIDE SEQUENCE [LARGE SCALE GENOMIC DNA]</scope>
    <source>
        <strain evidence="4">LCS9</strain>
    </source>
</reference>
<dbReference type="PANTHER" id="PTHR22911">
    <property type="entry name" value="ACYL-MALONYL CONDENSING ENZYME-RELATED"/>
    <property type="match status" value="1"/>
</dbReference>
<keyword evidence="1" id="KW-0472">Membrane</keyword>
<evidence type="ECO:0000256" key="1">
    <source>
        <dbReference type="SAM" id="Phobius"/>
    </source>
</evidence>